<protein>
    <submittedName>
        <fullName evidence="1">Uncharacterized protein</fullName>
    </submittedName>
</protein>
<name>A0A619AI11_SALET</name>
<dbReference type="AlphaFoldDB" id="A0A619AI11"/>
<accession>A0A619AI11</accession>
<organism evidence="1">
    <name type="scientific">Salmonella enterica subsp. enterica serovar Panama</name>
    <dbReference type="NCBI Taxonomy" id="29472"/>
    <lineage>
        <taxon>Bacteria</taxon>
        <taxon>Pseudomonadati</taxon>
        <taxon>Pseudomonadota</taxon>
        <taxon>Gammaproteobacteria</taxon>
        <taxon>Enterobacterales</taxon>
        <taxon>Enterobacteriaceae</taxon>
        <taxon>Salmonella</taxon>
    </lineage>
</organism>
<evidence type="ECO:0000313" key="1">
    <source>
        <dbReference type="EMBL" id="ECX6034456.1"/>
    </source>
</evidence>
<proteinExistence type="predicted"/>
<sequence>MATKQKYTNRVRATIWNKSLRMDTEDSIPAATVTMFEMINTTEDKERALAWMQRHLCKCKEREAASADVQTLQKEG</sequence>
<gene>
    <name evidence="1" type="ORF">ATT75_17010</name>
</gene>
<dbReference type="EMBL" id="AAKZQX010000027">
    <property type="protein sequence ID" value="ECX6034456.1"/>
    <property type="molecule type" value="Genomic_DNA"/>
</dbReference>
<comment type="caution">
    <text evidence="1">The sequence shown here is derived from an EMBL/GenBank/DDBJ whole genome shotgun (WGS) entry which is preliminary data.</text>
</comment>
<reference evidence="1" key="1">
    <citation type="submission" date="2018-07" db="EMBL/GenBank/DDBJ databases">
        <authorList>
            <consortium name="PulseNet: The National Subtyping Network for Foodborne Disease Surveillance"/>
            <person name="Tarr C.L."/>
            <person name="Trees E."/>
            <person name="Katz L.S."/>
            <person name="Carleton-Romer H.A."/>
            <person name="Stroika S."/>
            <person name="Kucerova Z."/>
            <person name="Roache K.F."/>
            <person name="Sabol A.L."/>
            <person name="Besser J."/>
            <person name="Gerner-Smidt P."/>
        </authorList>
    </citation>
    <scope>NUCLEOTIDE SEQUENCE</scope>
    <source>
        <strain evidence="1">PNUSAS001246</strain>
    </source>
</reference>